<comment type="caution">
    <text evidence="2">The sequence shown here is derived from an EMBL/GenBank/DDBJ whole genome shotgun (WGS) entry which is preliminary data.</text>
</comment>
<dbReference type="PANTHER" id="PTHR35271">
    <property type="entry name" value="ABC TRANSPORTER, SUBSTRATE-BINDING LIPOPROTEIN-RELATED"/>
    <property type="match status" value="1"/>
</dbReference>
<dbReference type="Pfam" id="PF04392">
    <property type="entry name" value="ABC_sub_bind"/>
    <property type="match status" value="1"/>
</dbReference>
<evidence type="ECO:0000313" key="3">
    <source>
        <dbReference type="Proteomes" id="UP001157914"/>
    </source>
</evidence>
<evidence type="ECO:0000313" key="2">
    <source>
        <dbReference type="EMBL" id="SMP01101.1"/>
    </source>
</evidence>
<organism evidence="2 3">
    <name type="scientific">Roseibium denhamense</name>
    <dbReference type="NCBI Taxonomy" id="76305"/>
    <lineage>
        <taxon>Bacteria</taxon>
        <taxon>Pseudomonadati</taxon>
        <taxon>Pseudomonadota</taxon>
        <taxon>Alphaproteobacteria</taxon>
        <taxon>Hyphomicrobiales</taxon>
        <taxon>Stappiaceae</taxon>
        <taxon>Roseibium</taxon>
    </lineage>
</organism>
<accession>A0ABY1N5W7</accession>
<dbReference type="InterPro" id="IPR007487">
    <property type="entry name" value="ABC_transpt-TYRBP-like"/>
</dbReference>
<name>A0ABY1N5W7_9HYPH</name>
<keyword evidence="3" id="KW-1185">Reference proteome</keyword>
<sequence length="321" mass="34454">MLIRALALKLLIALSLCQIHASALADDTKQILLITWRGMTAAEQGFMYALTDMGVKANFAQFDASRSETKLAGYLREHRKDLEQLDLIYTFGTTATKVVQNFGIADVPQIFNVVADPVGSGITLSYGKPTKGVTGAKMSLSTKVVLQLMERLLDFETIAVVLDPRETASVVEADTLTLAAEAMNKTAKRLRFIPDAGNVDHQIAALKPDLESVDVIFVTASAAFVDHAETMRKLLPQTVVSVATSPALLDAGATVAFGAEYAQRGEAAAQIAAQILLDGKSPDMVPIDEVQVNEAALFIRMHSPANTLLNLGKAANPIIFK</sequence>
<dbReference type="Gene3D" id="3.40.50.2300">
    <property type="match status" value="2"/>
</dbReference>
<dbReference type="EMBL" id="FXTT01000001">
    <property type="protein sequence ID" value="SMP01101.1"/>
    <property type="molecule type" value="Genomic_DNA"/>
</dbReference>
<reference evidence="2 3" key="1">
    <citation type="submission" date="2017-05" db="EMBL/GenBank/DDBJ databases">
        <authorList>
            <person name="Varghese N."/>
            <person name="Submissions S."/>
        </authorList>
    </citation>
    <scope>NUCLEOTIDE SEQUENCE [LARGE SCALE GENOMIC DNA]</scope>
    <source>
        <strain evidence="2 3">DSM 15949</strain>
    </source>
</reference>
<gene>
    <name evidence="2" type="ORF">SAMN06265374_0318</name>
</gene>
<protein>
    <submittedName>
        <fullName evidence="2">ABC-type uncharacterized transport system, substrate-binding protein</fullName>
    </submittedName>
</protein>
<keyword evidence="1" id="KW-0732">Signal</keyword>
<feature type="signal peptide" evidence="1">
    <location>
        <begin position="1"/>
        <end position="25"/>
    </location>
</feature>
<dbReference type="RefSeq" id="WP_155191287.1">
    <property type="nucleotide sequence ID" value="NZ_BAAAEA010000001.1"/>
</dbReference>
<dbReference type="Proteomes" id="UP001157914">
    <property type="component" value="Unassembled WGS sequence"/>
</dbReference>
<proteinExistence type="predicted"/>
<feature type="chain" id="PRO_5047153477" evidence="1">
    <location>
        <begin position="26"/>
        <end position="321"/>
    </location>
</feature>
<evidence type="ECO:0000256" key="1">
    <source>
        <dbReference type="SAM" id="SignalP"/>
    </source>
</evidence>
<dbReference type="PANTHER" id="PTHR35271:SF1">
    <property type="entry name" value="ABC TRANSPORTER, SUBSTRATE-BINDING LIPOPROTEIN"/>
    <property type="match status" value="1"/>
</dbReference>